<sequence>MEQYIEKQLSEGYNAELNKLFEEWIMSYEADKRHLFCQDGLVVKYKEENSGYNINEKWHEAQRKIMFIVKDCPDEWGYDTRRLLVGYERETSQKDAEKTRNLKGRTHFFKNIARILYGLQYMTEDNKGKELNDQAHNDASIIQAFNDIPFSYVEAKKLAGSKRCSSADLSAALMRDGAFLAREIDILRPNIIVCCDQNGDIFNGVVQHYFQGQIPGEDAIWDYVYEHENGQKCNFGCKLYYYKEKGVLLFQSYHPSRSPKKEEWAIYEKVISPFRQFFARYKTFDVIAKPIQQ</sequence>
<dbReference type="AlphaFoldDB" id="A0A9D9DQX4"/>
<evidence type="ECO:0000313" key="1">
    <source>
        <dbReference type="EMBL" id="MBO8432003.1"/>
    </source>
</evidence>
<comment type="caution">
    <text evidence="1">The sequence shown here is derived from an EMBL/GenBank/DDBJ whole genome shotgun (WGS) entry which is preliminary data.</text>
</comment>
<dbReference type="EMBL" id="JADIMZ010000025">
    <property type="protein sequence ID" value="MBO8432003.1"/>
    <property type="molecule type" value="Genomic_DNA"/>
</dbReference>
<accession>A0A9D9DQX4</accession>
<gene>
    <name evidence="1" type="ORF">IAB08_01750</name>
</gene>
<protein>
    <submittedName>
        <fullName evidence="1">Uncharacterized protein</fullName>
    </submittedName>
</protein>
<reference evidence="1" key="2">
    <citation type="journal article" date="2021" name="PeerJ">
        <title>Extensive microbial diversity within the chicken gut microbiome revealed by metagenomics and culture.</title>
        <authorList>
            <person name="Gilroy R."/>
            <person name="Ravi A."/>
            <person name="Getino M."/>
            <person name="Pursley I."/>
            <person name="Horton D.L."/>
            <person name="Alikhan N.F."/>
            <person name="Baker D."/>
            <person name="Gharbi K."/>
            <person name="Hall N."/>
            <person name="Watson M."/>
            <person name="Adriaenssens E.M."/>
            <person name="Foster-Nyarko E."/>
            <person name="Jarju S."/>
            <person name="Secka A."/>
            <person name="Antonio M."/>
            <person name="Oren A."/>
            <person name="Chaudhuri R.R."/>
            <person name="La Ragione R."/>
            <person name="Hildebrand F."/>
            <person name="Pallen M.J."/>
        </authorList>
    </citation>
    <scope>NUCLEOTIDE SEQUENCE</scope>
    <source>
        <strain evidence="1">2889</strain>
    </source>
</reference>
<reference evidence="1" key="1">
    <citation type="submission" date="2020-10" db="EMBL/GenBank/DDBJ databases">
        <authorList>
            <person name="Gilroy R."/>
        </authorList>
    </citation>
    <scope>NUCLEOTIDE SEQUENCE</scope>
    <source>
        <strain evidence="1">2889</strain>
    </source>
</reference>
<name>A0A9D9DQX4_9BACT</name>
<evidence type="ECO:0000313" key="2">
    <source>
        <dbReference type="Proteomes" id="UP000823612"/>
    </source>
</evidence>
<organism evidence="1 2">
    <name type="scientific">Candidatus Pullibacteroides excrementavium</name>
    <dbReference type="NCBI Taxonomy" id="2840905"/>
    <lineage>
        <taxon>Bacteria</taxon>
        <taxon>Pseudomonadati</taxon>
        <taxon>Bacteroidota</taxon>
        <taxon>Bacteroidia</taxon>
        <taxon>Bacteroidales</taxon>
        <taxon>Candidatus Pullibacteroides</taxon>
    </lineage>
</organism>
<dbReference type="Proteomes" id="UP000823612">
    <property type="component" value="Unassembled WGS sequence"/>
</dbReference>
<proteinExistence type="predicted"/>